<evidence type="ECO:0000313" key="2">
    <source>
        <dbReference type="Proteomes" id="UP001163714"/>
    </source>
</evidence>
<comment type="caution">
    <text evidence="1">The sequence shown here is derived from an EMBL/GenBank/DDBJ whole genome shotgun (WGS) entry which is preliminary data.</text>
</comment>
<protein>
    <submittedName>
        <fullName evidence="1">Uncharacterized protein</fullName>
    </submittedName>
</protein>
<gene>
    <name evidence="1" type="ORF">OHT75_00425</name>
</gene>
<organism evidence="1 2">
    <name type="scientific">Shewanella subflava</name>
    <dbReference type="NCBI Taxonomy" id="2986476"/>
    <lineage>
        <taxon>Bacteria</taxon>
        <taxon>Pseudomonadati</taxon>
        <taxon>Pseudomonadota</taxon>
        <taxon>Gammaproteobacteria</taxon>
        <taxon>Alteromonadales</taxon>
        <taxon>Shewanellaceae</taxon>
        <taxon>Shewanella</taxon>
    </lineage>
</organism>
<name>A0ABT3I4G4_9GAMM</name>
<keyword evidence="2" id="KW-1185">Reference proteome</keyword>
<accession>A0ABT3I4G4</accession>
<dbReference type="Proteomes" id="UP001163714">
    <property type="component" value="Unassembled WGS sequence"/>
</dbReference>
<proteinExistence type="predicted"/>
<evidence type="ECO:0000313" key="1">
    <source>
        <dbReference type="EMBL" id="MCW3170950.1"/>
    </source>
</evidence>
<reference evidence="1" key="1">
    <citation type="submission" date="2022-10" db="EMBL/GenBank/DDBJ databases">
        <title>Shewanella flava sp. nov, isolated from the estuary of the Fenhe River into the Yellow River.</title>
        <authorList>
            <person name="Li Y."/>
        </authorList>
    </citation>
    <scope>NUCLEOTIDE SEQUENCE</scope>
    <source>
        <strain evidence="1">FYR11-62</strain>
    </source>
</reference>
<sequence length="52" mass="6017">MNRSHFKRNESANLAHWQSNLRQYAKIYLSTTRNSKLAADPKDERITASPKA</sequence>
<dbReference type="EMBL" id="JAPDMX010000001">
    <property type="protein sequence ID" value="MCW3170950.1"/>
    <property type="molecule type" value="Genomic_DNA"/>
</dbReference>
<dbReference type="RefSeq" id="WP_264724382.1">
    <property type="nucleotide sequence ID" value="NZ_JAPDMX010000001.1"/>
</dbReference>